<dbReference type="EnsemblPlants" id="Pp3c12_2650V3.2">
    <property type="protein sequence ID" value="PAC:32973184.CDS.1"/>
    <property type="gene ID" value="Pp3c12_2650"/>
</dbReference>
<dbReference type="Gramene" id="Pp3c12_2650V3.2">
    <property type="protein sequence ID" value="PAC:32973184.CDS.1"/>
    <property type="gene ID" value="Pp3c12_2650"/>
</dbReference>
<accession>A0A7I3ZRB3</accession>
<proteinExistence type="predicted"/>
<dbReference type="Proteomes" id="UP000006727">
    <property type="component" value="Chromosome 12"/>
</dbReference>
<reference evidence="1 2" key="2">
    <citation type="journal article" date="2018" name="Plant J.">
        <title>The Physcomitrella patens chromosome-scale assembly reveals moss genome structure and evolution.</title>
        <authorList>
            <person name="Lang D."/>
            <person name="Ullrich K.K."/>
            <person name="Murat F."/>
            <person name="Fuchs J."/>
            <person name="Jenkins J."/>
            <person name="Haas F.B."/>
            <person name="Piednoel M."/>
            <person name="Gundlach H."/>
            <person name="Van Bel M."/>
            <person name="Meyberg R."/>
            <person name="Vives C."/>
            <person name="Morata J."/>
            <person name="Symeonidi A."/>
            <person name="Hiss M."/>
            <person name="Muchero W."/>
            <person name="Kamisugi Y."/>
            <person name="Saleh O."/>
            <person name="Blanc G."/>
            <person name="Decker E.L."/>
            <person name="van Gessel N."/>
            <person name="Grimwood J."/>
            <person name="Hayes R.D."/>
            <person name="Graham S.W."/>
            <person name="Gunter L.E."/>
            <person name="McDaniel S.F."/>
            <person name="Hoernstein S.N.W."/>
            <person name="Larsson A."/>
            <person name="Li F.W."/>
            <person name="Perroud P.F."/>
            <person name="Phillips J."/>
            <person name="Ranjan P."/>
            <person name="Rokshar D.S."/>
            <person name="Rothfels C.J."/>
            <person name="Schneider L."/>
            <person name="Shu S."/>
            <person name="Stevenson D.W."/>
            <person name="Thummler F."/>
            <person name="Tillich M."/>
            <person name="Villarreal Aguilar J.C."/>
            <person name="Widiez T."/>
            <person name="Wong G.K."/>
            <person name="Wymore A."/>
            <person name="Zhang Y."/>
            <person name="Zimmer A.D."/>
            <person name="Quatrano R.S."/>
            <person name="Mayer K.F.X."/>
            <person name="Goodstein D."/>
            <person name="Casacuberta J.M."/>
            <person name="Vandepoele K."/>
            <person name="Reski R."/>
            <person name="Cuming A.C."/>
            <person name="Tuskan G.A."/>
            <person name="Maumus F."/>
            <person name="Salse J."/>
            <person name="Schmutz J."/>
            <person name="Rensing S.A."/>
        </authorList>
    </citation>
    <scope>NUCLEOTIDE SEQUENCE [LARGE SCALE GENOMIC DNA]</scope>
    <source>
        <strain evidence="1 2">cv. Gransden 2004</strain>
    </source>
</reference>
<reference evidence="1" key="3">
    <citation type="submission" date="2020-12" db="UniProtKB">
        <authorList>
            <consortium name="EnsemblPlants"/>
        </authorList>
    </citation>
    <scope>IDENTIFICATION</scope>
</reference>
<dbReference type="AlphaFoldDB" id="A0A7I3ZRB3"/>
<evidence type="ECO:0000313" key="2">
    <source>
        <dbReference type="Proteomes" id="UP000006727"/>
    </source>
</evidence>
<reference evidence="1 2" key="1">
    <citation type="journal article" date="2008" name="Science">
        <title>The Physcomitrella genome reveals evolutionary insights into the conquest of land by plants.</title>
        <authorList>
            <person name="Rensing S."/>
            <person name="Lang D."/>
            <person name="Zimmer A."/>
            <person name="Terry A."/>
            <person name="Salamov A."/>
            <person name="Shapiro H."/>
            <person name="Nishiyama T."/>
            <person name="Perroud P.-F."/>
            <person name="Lindquist E."/>
            <person name="Kamisugi Y."/>
            <person name="Tanahashi T."/>
            <person name="Sakakibara K."/>
            <person name="Fujita T."/>
            <person name="Oishi K."/>
            <person name="Shin-I T."/>
            <person name="Kuroki Y."/>
            <person name="Toyoda A."/>
            <person name="Suzuki Y."/>
            <person name="Hashimoto A."/>
            <person name="Yamaguchi K."/>
            <person name="Sugano A."/>
            <person name="Kohara Y."/>
            <person name="Fujiyama A."/>
            <person name="Anterola A."/>
            <person name="Aoki S."/>
            <person name="Ashton N."/>
            <person name="Barbazuk W.B."/>
            <person name="Barker E."/>
            <person name="Bennetzen J."/>
            <person name="Bezanilla M."/>
            <person name="Blankenship R."/>
            <person name="Cho S.H."/>
            <person name="Dutcher S."/>
            <person name="Estelle M."/>
            <person name="Fawcett J.A."/>
            <person name="Gundlach H."/>
            <person name="Hanada K."/>
            <person name="Heyl A."/>
            <person name="Hicks K.A."/>
            <person name="Hugh J."/>
            <person name="Lohr M."/>
            <person name="Mayer K."/>
            <person name="Melkozernov A."/>
            <person name="Murata T."/>
            <person name="Nelson D."/>
            <person name="Pils B."/>
            <person name="Prigge M."/>
            <person name="Reiss B."/>
            <person name="Renner T."/>
            <person name="Rombauts S."/>
            <person name="Rushton P."/>
            <person name="Sanderfoot A."/>
            <person name="Schween G."/>
            <person name="Shiu S.-H."/>
            <person name="Stueber K."/>
            <person name="Theodoulou F.L."/>
            <person name="Tu H."/>
            <person name="Van de Peer Y."/>
            <person name="Verrier P.J."/>
            <person name="Waters E."/>
            <person name="Wood A."/>
            <person name="Yang L."/>
            <person name="Cove D."/>
            <person name="Cuming A."/>
            <person name="Hasebe M."/>
            <person name="Lucas S."/>
            <person name="Mishler D.B."/>
            <person name="Reski R."/>
            <person name="Grigoriev I."/>
            <person name="Quatrano R.S."/>
            <person name="Boore J.L."/>
        </authorList>
    </citation>
    <scope>NUCLEOTIDE SEQUENCE [LARGE SCALE GENOMIC DNA]</scope>
    <source>
        <strain evidence="1 2">cv. Gransden 2004</strain>
    </source>
</reference>
<organism evidence="1 2">
    <name type="scientific">Physcomitrium patens</name>
    <name type="common">Spreading-leaved earth moss</name>
    <name type="synonym">Physcomitrella patens</name>
    <dbReference type="NCBI Taxonomy" id="3218"/>
    <lineage>
        <taxon>Eukaryota</taxon>
        <taxon>Viridiplantae</taxon>
        <taxon>Streptophyta</taxon>
        <taxon>Embryophyta</taxon>
        <taxon>Bryophyta</taxon>
        <taxon>Bryophytina</taxon>
        <taxon>Bryopsida</taxon>
        <taxon>Funariidae</taxon>
        <taxon>Funariales</taxon>
        <taxon>Funariaceae</taxon>
        <taxon>Physcomitrium</taxon>
    </lineage>
</organism>
<name>A0A7I3ZRB3_PHYPA</name>
<keyword evidence="2" id="KW-1185">Reference proteome</keyword>
<dbReference type="EMBL" id="ABEU02000012">
    <property type="status" value="NOT_ANNOTATED_CDS"/>
    <property type="molecule type" value="Genomic_DNA"/>
</dbReference>
<sequence>MDANTDLVDKANCIGIQEVVIALCFFKGLKALNKQNSMSFYSRYKI</sequence>
<protein>
    <submittedName>
        <fullName evidence="1">Uncharacterized protein</fullName>
    </submittedName>
</protein>
<evidence type="ECO:0000313" key="1">
    <source>
        <dbReference type="EnsemblPlants" id="PAC:32973184.CDS.1"/>
    </source>
</evidence>